<keyword evidence="1" id="KW-0472">Membrane</keyword>
<accession>A0ABT2MX25</accession>
<comment type="caution">
    <text evidence="3">The sequence shown here is derived from an EMBL/GenBank/DDBJ whole genome shotgun (WGS) entry which is preliminary data.</text>
</comment>
<organism evidence="3 4">
    <name type="scientific">Laspinema palackyanum D2a</name>
    <dbReference type="NCBI Taxonomy" id="2953684"/>
    <lineage>
        <taxon>Bacteria</taxon>
        <taxon>Bacillati</taxon>
        <taxon>Cyanobacteriota</taxon>
        <taxon>Cyanophyceae</taxon>
        <taxon>Oscillatoriophycideae</taxon>
        <taxon>Oscillatoriales</taxon>
        <taxon>Laspinemataceae</taxon>
        <taxon>Laspinema</taxon>
        <taxon>Laspinema palackyanum</taxon>
    </lineage>
</organism>
<dbReference type="Gene3D" id="3.40.250.10">
    <property type="entry name" value="Rhodanese-like domain"/>
    <property type="match status" value="1"/>
</dbReference>
<dbReference type="InterPro" id="IPR021309">
    <property type="entry name" value="YgaP-like_TM"/>
</dbReference>
<keyword evidence="4" id="KW-1185">Reference proteome</keyword>
<dbReference type="Pfam" id="PF00581">
    <property type="entry name" value="Rhodanese"/>
    <property type="match status" value="1"/>
</dbReference>
<name>A0ABT2MX25_9CYAN</name>
<evidence type="ECO:0000256" key="1">
    <source>
        <dbReference type="SAM" id="Phobius"/>
    </source>
</evidence>
<dbReference type="InterPro" id="IPR036873">
    <property type="entry name" value="Rhodanese-like_dom_sf"/>
</dbReference>
<dbReference type="Pfam" id="PF11127">
    <property type="entry name" value="YgaP-like_TM"/>
    <property type="match status" value="1"/>
</dbReference>
<dbReference type="CDD" id="cd00158">
    <property type="entry name" value="RHOD"/>
    <property type="match status" value="1"/>
</dbReference>
<evidence type="ECO:0000313" key="4">
    <source>
        <dbReference type="Proteomes" id="UP001525890"/>
    </source>
</evidence>
<protein>
    <submittedName>
        <fullName evidence="3">Rhodanese-like domain-containing protein</fullName>
    </submittedName>
</protein>
<dbReference type="Proteomes" id="UP001525890">
    <property type="component" value="Unassembled WGS sequence"/>
</dbReference>
<dbReference type="SMART" id="SM00450">
    <property type="entry name" value="RHOD"/>
    <property type="match status" value="1"/>
</dbReference>
<keyword evidence="1" id="KW-1133">Transmembrane helix</keyword>
<evidence type="ECO:0000313" key="3">
    <source>
        <dbReference type="EMBL" id="MCT7969312.1"/>
    </source>
</evidence>
<proteinExistence type="predicted"/>
<dbReference type="SUPFAM" id="SSF52821">
    <property type="entry name" value="Rhodanese/Cell cycle control phosphatase"/>
    <property type="match status" value="1"/>
</dbReference>
<dbReference type="PROSITE" id="PS50206">
    <property type="entry name" value="RHODANESE_3"/>
    <property type="match status" value="1"/>
</dbReference>
<dbReference type="EMBL" id="JAMXFF010000047">
    <property type="protein sequence ID" value="MCT7969312.1"/>
    <property type="molecule type" value="Genomic_DNA"/>
</dbReference>
<feature type="domain" description="Rhodanese" evidence="2">
    <location>
        <begin position="22"/>
        <end position="110"/>
    </location>
</feature>
<evidence type="ECO:0000259" key="2">
    <source>
        <dbReference type="PROSITE" id="PS50206"/>
    </source>
</evidence>
<dbReference type="Gene3D" id="6.10.140.1340">
    <property type="match status" value="1"/>
</dbReference>
<reference evidence="3 4" key="1">
    <citation type="journal article" date="2022" name="Front. Microbiol.">
        <title>High genomic differentiation and limited gene flow indicate recent cryptic speciation within the genus Laspinema (cyanobacteria).</title>
        <authorList>
            <person name="Stanojkovic A."/>
            <person name="Skoupy S."/>
            <person name="Skaloud P."/>
            <person name="Dvorak P."/>
        </authorList>
    </citation>
    <scope>NUCLEOTIDE SEQUENCE [LARGE SCALE GENOMIC DNA]</scope>
    <source>
        <strain evidence="3 4">D2a</strain>
    </source>
</reference>
<sequence length="180" mass="19273">MTANQTNQLLDIDPLTLKNGLEEQKITLIDVREPGEFAGEHIKGAILLPLSQFDPNSPKLQGEKDIVLYCQSGNRSRQAAQTLLAAGAPEVMQLKGGINGWKQAGYPVKVNKNAPISIFRQVQIVAGTLVFTGTVLGHFVNPAFLILSGFVGAGLVFAGISNTCAMGMLLAKLPYNQVKN</sequence>
<keyword evidence="1" id="KW-0812">Transmembrane</keyword>
<dbReference type="RefSeq" id="WP_368008785.1">
    <property type="nucleotide sequence ID" value="NZ_JAMXFF010000047.1"/>
</dbReference>
<gene>
    <name evidence="3" type="ORF">NG799_23630</name>
</gene>
<feature type="transmembrane region" description="Helical" evidence="1">
    <location>
        <begin position="122"/>
        <end position="140"/>
    </location>
</feature>
<dbReference type="PANTHER" id="PTHR44086">
    <property type="entry name" value="THIOSULFATE SULFURTRANSFERASE RDL2, MITOCHONDRIAL-RELATED"/>
    <property type="match status" value="1"/>
</dbReference>
<dbReference type="PANTHER" id="PTHR44086:SF10">
    <property type="entry name" value="THIOSULFATE SULFURTRANSFERASE_RHODANESE-LIKE DOMAIN-CONTAINING PROTEIN 3"/>
    <property type="match status" value="1"/>
</dbReference>
<dbReference type="InterPro" id="IPR001763">
    <property type="entry name" value="Rhodanese-like_dom"/>
</dbReference>
<feature type="transmembrane region" description="Helical" evidence="1">
    <location>
        <begin position="146"/>
        <end position="171"/>
    </location>
</feature>